<dbReference type="EMBL" id="FUXM01000045">
    <property type="protein sequence ID" value="SKA24123.1"/>
    <property type="molecule type" value="Genomic_DNA"/>
</dbReference>
<reference evidence="11" key="1">
    <citation type="submission" date="2017-02" db="EMBL/GenBank/DDBJ databases">
        <authorList>
            <person name="Varghese N."/>
            <person name="Submissions S."/>
        </authorList>
    </citation>
    <scope>NUCLEOTIDE SEQUENCE [LARGE SCALE GENOMIC DNA]</scope>
    <source>
        <strain evidence="11">DSM 16521</strain>
    </source>
</reference>
<dbReference type="InterPro" id="IPR027417">
    <property type="entry name" value="P-loop_NTPase"/>
</dbReference>
<evidence type="ECO:0000256" key="4">
    <source>
        <dbReference type="ARBA" id="ARBA00022737"/>
    </source>
</evidence>
<dbReference type="Proteomes" id="UP000189933">
    <property type="component" value="Unassembled WGS sequence"/>
</dbReference>
<evidence type="ECO:0000259" key="9">
    <source>
        <dbReference type="PROSITE" id="PS50893"/>
    </source>
</evidence>
<keyword evidence="7" id="KW-1278">Translocase</keyword>
<dbReference type="Gene3D" id="3.40.50.300">
    <property type="entry name" value="P-loop containing nucleotide triphosphate hydrolases"/>
    <property type="match status" value="2"/>
</dbReference>
<feature type="domain" description="ABC transporter" evidence="9">
    <location>
        <begin position="257"/>
        <end position="501"/>
    </location>
</feature>
<sequence>MTYILEMRNITKKFPGVIANDNVNLAIKKGEIHALVGENGAGKSTLMSILYGLYQPDSGEILLNGQKVTIDSPTTAIKLGIGMVHQHFMLVPTLTVTENIVLGSEPKKGIMLNMERAIREVEEISKQYNLLVDPQAKIQDISVGMQQRVEIIKALYRGAEILVLDEPTAVLTPQEVRELFRIMKNLTAQGKTIIFITHKLNEVIEITDNVTVLRAGRTVGSVATAQTNQNELARMMVGREVILKVPKTEAKVGQTILRVENLEALNDRKLPALKGISFELKKGEVLGIAGVAGNGQTELIEVITGLRKATNGKVFFKEQEITNQSPRAVKDAGISHIPEDRHKRGLELDYTIADNLILGYQHRAPFSAWYGINEKAVQAHAENLIPAFDVRPRLPQAMARSLSGGNQQKVIIAREFYQNPELLIAAQPTRGVDIGAIEFIHKRIIEARDNGAAVLLVSAELQEILALSDRIAVMFEGEIMDILDAKDASEEKLGLLMAGVKEGLQ</sequence>
<dbReference type="PANTHER" id="PTHR43790">
    <property type="entry name" value="CARBOHYDRATE TRANSPORT ATP-BINDING PROTEIN MG119-RELATED"/>
    <property type="match status" value="1"/>
</dbReference>
<keyword evidence="5" id="KW-0547">Nucleotide-binding</keyword>
<comment type="subcellular location">
    <subcellularLocation>
        <location evidence="1">Cell membrane</location>
        <topology evidence="1">Peripheral membrane protein</topology>
    </subcellularLocation>
</comment>
<dbReference type="RefSeq" id="WP_078666466.1">
    <property type="nucleotide sequence ID" value="NZ_FUXM01000045.1"/>
</dbReference>
<dbReference type="GO" id="GO:0016887">
    <property type="term" value="F:ATP hydrolysis activity"/>
    <property type="evidence" value="ECO:0007669"/>
    <property type="project" value="InterPro"/>
</dbReference>
<dbReference type="InterPro" id="IPR003593">
    <property type="entry name" value="AAA+_ATPase"/>
</dbReference>
<keyword evidence="11" id="KW-1185">Reference proteome</keyword>
<dbReference type="InterPro" id="IPR050107">
    <property type="entry name" value="ABC_carbohydrate_import_ATPase"/>
</dbReference>
<proteinExistence type="predicted"/>
<dbReference type="GO" id="GO:0005886">
    <property type="term" value="C:plasma membrane"/>
    <property type="evidence" value="ECO:0007669"/>
    <property type="project" value="UniProtKB-SubCell"/>
</dbReference>
<gene>
    <name evidence="10" type="ORF">SAMN02745885_02492</name>
</gene>
<dbReference type="OrthoDB" id="9771863at2"/>
<dbReference type="AlphaFoldDB" id="A0A1T4S7A5"/>
<dbReference type="InterPro" id="IPR017871">
    <property type="entry name" value="ABC_transporter-like_CS"/>
</dbReference>
<name>A0A1T4S7A5_9FIRM</name>
<protein>
    <submittedName>
        <fullName evidence="10">Nucleoside ABC transporter ATP-binding protein</fullName>
    </submittedName>
</protein>
<dbReference type="PANTHER" id="PTHR43790:SF4">
    <property type="entry name" value="GUANOSINE IMPORT ATP-BINDING PROTEIN NUPO"/>
    <property type="match status" value="1"/>
</dbReference>
<evidence type="ECO:0000313" key="10">
    <source>
        <dbReference type="EMBL" id="SKA24123.1"/>
    </source>
</evidence>
<dbReference type="Pfam" id="PF00005">
    <property type="entry name" value="ABC_tran"/>
    <property type="match status" value="2"/>
</dbReference>
<dbReference type="InterPro" id="IPR003439">
    <property type="entry name" value="ABC_transporter-like_ATP-bd"/>
</dbReference>
<keyword evidence="4" id="KW-0677">Repeat</keyword>
<dbReference type="FunFam" id="3.40.50.300:FF:000127">
    <property type="entry name" value="Ribose import ATP-binding protein RbsA"/>
    <property type="match status" value="1"/>
</dbReference>
<accession>A0A1T4S7A5</accession>
<keyword evidence="8" id="KW-0472">Membrane</keyword>
<evidence type="ECO:0000256" key="2">
    <source>
        <dbReference type="ARBA" id="ARBA00022448"/>
    </source>
</evidence>
<keyword evidence="6 10" id="KW-0067">ATP-binding</keyword>
<evidence type="ECO:0000256" key="8">
    <source>
        <dbReference type="ARBA" id="ARBA00023136"/>
    </source>
</evidence>
<dbReference type="SMART" id="SM00382">
    <property type="entry name" value="AAA"/>
    <property type="match status" value="1"/>
</dbReference>
<dbReference type="CDD" id="cd03215">
    <property type="entry name" value="ABC_Carb_Monos_II"/>
    <property type="match status" value="1"/>
</dbReference>
<evidence type="ECO:0000256" key="7">
    <source>
        <dbReference type="ARBA" id="ARBA00022967"/>
    </source>
</evidence>
<dbReference type="CDD" id="cd03216">
    <property type="entry name" value="ABC_Carb_Monos_I"/>
    <property type="match status" value="1"/>
</dbReference>
<dbReference type="GO" id="GO:0005524">
    <property type="term" value="F:ATP binding"/>
    <property type="evidence" value="ECO:0007669"/>
    <property type="project" value="UniProtKB-KW"/>
</dbReference>
<evidence type="ECO:0000256" key="3">
    <source>
        <dbReference type="ARBA" id="ARBA00022475"/>
    </source>
</evidence>
<feature type="domain" description="ABC transporter" evidence="9">
    <location>
        <begin position="5"/>
        <end position="240"/>
    </location>
</feature>
<dbReference type="SUPFAM" id="SSF52540">
    <property type="entry name" value="P-loop containing nucleoside triphosphate hydrolases"/>
    <property type="match status" value="2"/>
</dbReference>
<evidence type="ECO:0000256" key="5">
    <source>
        <dbReference type="ARBA" id="ARBA00022741"/>
    </source>
</evidence>
<keyword evidence="3" id="KW-1003">Cell membrane</keyword>
<keyword evidence="2" id="KW-0813">Transport</keyword>
<evidence type="ECO:0000256" key="1">
    <source>
        <dbReference type="ARBA" id="ARBA00004202"/>
    </source>
</evidence>
<dbReference type="PROSITE" id="PS00211">
    <property type="entry name" value="ABC_TRANSPORTER_1"/>
    <property type="match status" value="2"/>
</dbReference>
<dbReference type="PROSITE" id="PS50893">
    <property type="entry name" value="ABC_TRANSPORTER_2"/>
    <property type="match status" value="2"/>
</dbReference>
<evidence type="ECO:0000313" key="11">
    <source>
        <dbReference type="Proteomes" id="UP000189933"/>
    </source>
</evidence>
<evidence type="ECO:0000256" key="6">
    <source>
        <dbReference type="ARBA" id="ARBA00022840"/>
    </source>
</evidence>
<organism evidence="10 11">
    <name type="scientific">Carboxydocella sporoproducens DSM 16521</name>
    <dbReference type="NCBI Taxonomy" id="1121270"/>
    <lineage>
        <taxon>Bacteria</taxon>
        <taxon>Bacillati</taxon>
        <taxon>Bacillota</taxon>
        <taxon>Clostridia</taxon>
        <taxon>Eubacteriales</taxon>
        <taxon>Clostridiales Family XVI. Incertae Sedis</taxon>
        <taxon>Carboxydocella</taxon>
    </lineage>
</organism>